<dbReference type="AlphaFoldDB" id="A0A0Q3E597"/>
<keyword evidence="3" id="KW-1185">Reference proteome</keyword>
<dbReference type="InParanoid" id="A0A0Q3E597"/>
<dbReference type="Gramene" id="KQJ83015">
    <property type="protein sequence ID" value="KQJ83015"/>
    <property type="gene ID" value="BRADI_5g12655v3"/>
</dbReference>
<proteinExistence type="predicted"/>
<protein>
    <submittedName>
        <fullName evidence="1 2">Uncharacterized protein</fullName>
    </submittedName>
</protein>
<dbReference type="EMBL" id="CM000884">
    <property type="protein sequence ID" value="KQJ83015.1"/>
    <property type="molecule type" value="Genomic_DNA"/>
</dbReference>
<accession>A0A0Q3E597</accession>
<evidence type="ECO:0000313" key="3">
    <source>
        <dbReference type="Proteomes" id="UP000008810"/>
    </source>
</evidence>
<gene>
    <name evidence="1" type="ORF">BRADI_5g12655v3</name>
</gene>
<dbReference type="Proteomes" id="UP000008810">
    <property type="component" value="Chromosome 5"/>
</dbReference>
<name>A0A0Q3E597_BRADI</name>
<dbReference type="EnsemblPlants" id="KQJ83015">
    <property type="protein sequence ID" value="KQJ83015"/>
    <property type="gene ID" value="BRADI_5g12655v3"/>
</dbReference>
<sequence length="81" mass="9132">MKSPRNHERTCVACADGLHHSTPCDCKESLPLSSSAPSYFQEAIMLPRAAWALRHHHHHHHLLLLLSPPARTSKKERPGEL</sequence>
<evidence type="ECO:0000313" key="1">
    <source>
        <dbReference type="EMBL" id="KQJ83015.1"/>
    </source>
</evidence>
<reference evidence="1 2" key="1">
    <citation type="journal article" date="2010" name="Nature">
        <title>Genome sequencing and analysis of the model grass Brachypodium distachyon.</title>
        <authorList>
            <consortium name="International Brachypodium Initiative"/>
        </authorList>
    </citation>
    <scope>NUCLEOTIDE SEQUENCE [LARGE SCALE GENOMIC DNA]</scope>
    <source>
        <strain evidence="1 2">Bd21</strain>
    </source>
</reference>
<reference evidence="2" key="3">
    <citation type="submission" date="2018-08" db="UniProtKB">
        <authorList>
            <consortium name="EnsemblPlants"/>
        </authorList>
    </citation>
    <scope>IDENTIFICATION</scope>
    <source>
        <strain evidence="2">cv. Bd21</strain>
    </source>
</reference>
<reference evidence="1" key="2">
    <citation type="submission" date="2017-06" db="EMBL/GenBank/DDBJ databases">
        <title>WGS assembly of Brachypodium distachyon.</title>
        <authorList>
            <consortium name="The International Brachypodium Initiative"/>
            <person name="Lucas S."/>
            <person name="Harmon-Smith M."/>
            <person name="Lail K."/>
            <person name="Tice H."/>
            <person name="Grimwood J."/>
            <person name="Bruce D."/>
            <person name="Barry K."/>
            <person name="Shu S."/>
            <person name="Lindquist E."/>
            <person name="Wang M."/>
            <person name="Pitluck S."/>
            <person name="Vogel J.P."/>
            <person name="Garvin D.F."/>
            <person name="Mockler T.C."/>
            <person name="Schmutz J."/>
            <person name="Rokhsar D."/>
            <person name="Bevan M.W."/>
        </authorList>
    </citation>
    <scope>NUCLEOTIDE SEQUENCE</scope>
    <source>
        <strain evidence="1">Bd21</strain>
    </source>
</reference>
<organism evidence="1">
    <name type="scientific">Brachypodium distachyon</name>
    <name type="common">Purple false brome</name>
    <name type="synonym">Trachynia distachya</name>
    <dbReference type="NCBI Taxonomy" id="15368"/>
    <lineage>
        <taxon>Eukaryota</taxon>
        <taxon>Viridiplantae</taxon>
        <taxon>Streptophyta</taxon>
        <taxon>Embryophyta</taxon>
        <taxon>Tracheophyta</taxon>
        <taxon>Spermatophyta</taxon>
        <taxon>Magnoliopsida</taxon>
        <taxon>Liliopsida</taxon>
        <taxon>Poales</taxon>
        <taxon>Poaceae</taxon>
        <taxon>BOP clade</taxon>
        <taxon>Pooideae</taxon>
        <taxon>Stipodae</taxon>
        <taxon>Brachypodieae</taxon>
        <taxon>Brachypodium</taxon>
    </lineage>
</organism>
<evidence type="ECO:0000313" key="2">
    <source>
        <dbReference type="EnsemblPlants" id="KQJ83015"/>
    </source>
</evidence>